<dbReference type="EMBL" id="MT740307">
    <property type="protein sequence ID" value="QNR53843.1"/>
    <property type="molecule type" value="Genomic_DNA"/>
</dbReference>
<protein>
    <submittedName>
        <fullName evidence="2">Uncharacterized protein</fullName>
    </submittedName>
</protein>
<dbReference type="Proteomes" id="UP000516415">
    <property type="component" value="Segment"/>
</dbReference>
<evidence type="ECO:0000313" key="3">
    <source>
        <dbReference type="Proteomes" id="UP000516415"/>
    </source>
</evidence>
<sequence>MEAQRNKGGRPTKAEQAAKGITDTELKRILMMFKKAAPVMVGDLLSQLESSQLTLKDKIKLQIDLLKMYESLLKTNKALLASADKDGDGGLDSKDPDDLPSQPIFRLAG</sequence>
<keyword evidence="3" id="KW-1185">Reference proteome</keyword>
<feature type="region of interest" description="Disordered" evidence="1">
    <location>
        <begin position="84"/>
        <end position="109"/>
    </location>
</feature>
<reference evidence="2 3" key="1">
    <citation type="submission" date="2020-07" db="EMBL/GenBank/DDBJ databases">
        <authorList>
            <person name="Martino G."/>
            <person name="Holtappels D."/>
            <person name="Wagemans J."/>
            <person name="Lavigne R."/>
            <person name="Turina M."/>
            <person name="Ciuffo M."/>
        </authorList>
    </citation>
    <scope>NUCLEOTIDE SEQUENCE [LARGE SCALE GENOMIC DNA]</scope>
</reference>
<gene>
    <name evidence="2" type="ORF">phiK7A1_053</name>
</gene>
<accession>A0A7H0XFQ3</accession>
<feature type="compositionally biased region" description="Basic and acidic residues" evidence="1">
    <location>
        <begin position="84"/>
        <end position="97"/>
    </location>
</feature>
<proteinExistence type="predicted"/>
<evidence type="ECO:0000256" key="1">
    <source>
        <dbReference type="SAM" id="MobiDB-lite"/>
    </source>
</evidence>
<evidence type="ECO:0000313" key="2">
    <source>
        <dbReference type="EMBL" id="QNR53843.1"/>
    </source>
</evidence>
<name>A0A7H0XFQ3_9CAUD</name>
<organism evidence="2 3">
    <name type="scientific">Pseudomonas phage phiK7A1</name>
    <dbReference type="NCBI Taxonomy" id="2759194"/>
    <lineage>
        <taxon>Viruses</taxon>
        <taxon>Duplodnaviria</taxon>
        <taxon>Heunggongvirae</taxon>
        <taxon>Uroviricota</taxon>
        <taxon>Caudoviricetes</taxon>
        <taxon>Vandenendeviridae</taxon>
        <taxon>Gorskivirinae</taxon>
        <taxon>Torinovirus</taxon>
        <taxon>Torinovirus K7A1</taxon>
    </lineage>
</organism>